<protein>
    <submittedName>
        <fullName evidence="1">Uncharacterized protein</fullName>
    </submittedName>
</protein>
<organism evidence="1 2">
    <name type="scientific">Bacteroides graminisolvens DSM 19988 = JCM 15093</name>
    <dbReference type="NCBI Taxonomy" id="1121097"/>
    <lineage>
        <taxon>Bacteria</taxon>
        <taxon>Pseudomonadati</taxon>
        <taxon>Bacteroidota</taxon>
        <taxon>Bacteroidia</taxon>
        <taxon>Bacteroidales</taxon>
        <taxon>Bacteroidaceae</taxon>
        <taxon>Bacteroides</taxon>
    </lineage>
</organism>
<sequence length="86" mass="10340">MEFAYNGSGREIFIYQRYYNGYLQTPYKTETFSFTWYWQNDNREGLVLKYGSNDFIYFDDVWVRNDYLSGVFDGVKSTFTNSVILN</sequence>
<evidence type="ECO:0000313" key="1">
    <source>
        <dbReference type="EMBL" id="GAK35429.1"/>
    </source>
</evidence>
<proteinExistence type="predicted"/>
<comment type="caution">
    <text evidence="1">The sequence shown here is derived from an EMBL/GenBank/DDBJ whole genome shotgun (WGS) entry which is preliminary data.</text>
</comment>
<accession>A0A069D5E7</accession>
<dbReference type="AlphaFoldDB" id="A0A069D5E7"/>
<gene>
    <name evidence="1" type="ORF">JCM15093_521</name>
</gene>
<dbReference type="Proteomes" id="UP000027601">
    <property type="component" value="Unassembled WGS sequence"/>
</dbReference>
<name>A0A069D5E7_9BACE</name>
<reference evidence="1 2" key="1">
    <citation type="journal article" date="2015" name="Microbes Environ.">
        <title>Distribution and evolution of nitrogen fixation genes in the phylum bacteroidetes.</title>
        <authorList>
            <person name="Inoue J."/>
            <person name="Oshima K."/>
            <person name="Suda W."/>
            <person name="Sakamoto M."/>
            <person name="Iino T."/>
            <person name="Noda S."/>
            <person name="Hongoh Y."/>
            <person name="Hattori M."/>
            <person name="Ohkuma M."/>
        </authorList>
    </citation>
    <scope>NUCLEOTIDE SEQUENCE [LARGE SCALE GENOMIC DNA]</scope>
    <source>
        <strain evidence="1 2">JCM 15093</strain>
    </source>
</reference>
<keyword evidence="2" id="KW-1185">Reference proteome</keyword>
<evidence type="ECO:0000313" key="2">
    <source>
        <dbReference type="Proteomes" id="UP000027601"/>
    </source>
</evidence>
<dbReference type="EMBL" id="BAJS01000002">
    <property type="protein sequence ID" value="GAK35429.1"/>
    <property type="molecule type" value="Genomic_DNA"/>
</dbReference>